<proteinExistence type="inferred from homology"/>
<dbReference type="AlphaFoldDB" id="A0A1G2D5N0"/>
<keyword evidence="8 10" id="KW-0811">Translocation</keyword>
<feature type="transmembrane region" description="Helical" evidence="10">
    <location>
        <begin position="6"/>
        <end position="25"/>
    </location>
</feature>
<dbReference type="Pfam" id="PF03840">
    <property type="entry name" value="SecG"/>
    <property type="match status" value="1"/>
</dbReference>
<protein>
    <recommendedName>
        <fullName evidence="10">Protein-export membrane protein SecG</fullName>
    </recommendedName>
</protein>
<comment type="similarity">
    <text evidence="2 10">Belongs to the SecG family.</text>
</comment>
<keyword evidence="9 10" id="KW-0472">Membrane</keyword>
<keyword evidence="5 10" id="KW-0812">Transmembrane</keyword>
<comment type="subcellular location">
    <subcellularLocation>
        <location evidence="1 10">Cell membrane</location>
        <topology evidence="1 10">Multi-pass membrane protein</topology>
    </subcellularLocation>
</comment>
<reference evidence="11 12" key="1">
    <citation type="journal article" date="2016" name="Nat. Commun.">
        <title>Thousands of microbial genomes shed light on interconnected biogeochemical processes in an aquifer system.</title>
        <authorList>
            <person name="Anantharaman K."/>
            <person name="Brown C.T."/>
            <person name="Hug L.A."/>
            <person name="Sharon I."/>
            <person name="Castelle C.J."/>
            <person name="Probst A.J."/>
            <person name="Thomas B.C."/>
            <person name="Singh A."/>
            <person name="Wilkins M.J."/>
            <person name="Karaoz U."/>
            <person name="Brodie E.L."/>
            <person name="Williams K.H."/>
            <person name="Hubbard S.S."/>
            <person name="Banfield J.F."/>
        </authorList>
    </citation>
    <scope>NUCLEOTIDE SEQUENCE [LARGE SCALE GENOMIC DNA]</scope>
</reference>
<keyword evidence="6 10" id="KW-0653">Protein transport</keyword>
<dbReference type="Proteomes" id="UP000177996">
    <property type="component" value="Unassembled WGS sequence"/>
</dbReference>
<evidence type="ECO:0000256" key="6">
    <source>
        <dbReference type="ARBA" id="ARBA00022927"/>
    </source>
</evidence>
<dbReference type="PANTHER" id="PTHR34182">
    <property type="entry name" value="PROTEIN-EXPORT MEMBRANE PROTEIN SECG"/>
    <property type="match status" value="1"/>
</dbReference>
<name>A0A1G2D5N0_9BACT</name>
<gene>
    <name evidence="11" type="ORF">A3D65_02765</name>
</gene>
<feature type="transmembrane region" description="Helical" evidence="10">
    <location>
        <begin position="55"/>
        <end position="77"/>
    </location>
</feature>
<keyword evidence="4 10" id="KW-1003">Cell membrane</keyword>
<dbReference type="GO" id="GO:0005886">
    <property type="term" value="C:plasma membrane"/>
    <property type="evidence" value="ECO:0007669"/>
    <property type="project" value="UniProtKB-SubCell"/>
</dbReference>
<keyword evidence="3 10" id="KW-0813">Transport</keyword>
<evidence type="ECO:0000256" key="3">
    <source>
        <dbReference type="ARBA" id="ARBA00022448"/>
    </source>
</evidence>
<evidence type="ECO:0000313" key="12">
    <source>
        <dbReference type="Proteomes" id="UP000177996"/>
    </source>
</evidence>
<evidence type="ECO:0000256" key="8">
    <source>
        <dbReference type="ARBA" id="ARBA00023010"/>
    </source>
</evidence>
<keyword evidence="7 10" id="KW-1133">Transmembrane helix</keyword>
<evidence type="ECO:0000256" key="10">
    <source>
        <dbReference type="RuleBase" id="RU365087"/>
    </source>
</evidence>
<dbReference type="GO" id="GO:0015450">
    <property type="term" value="F:protein-transporting ATPase activity"/>
    <property type="evidence" value="ECO:0007669"/>
    <property type="project" value="UniProtKB-UniRule"/>
</dbReference>
<organism evidence="11 12">
    <name type="scientific">Candidatus Lloydbacteria bacterium RIFCSPHIGHO2_02_FULL_50_13</name>
    <dbReference type="NCBI Taxonomy" id="1798661"/>
    <lineage>
        <taxon>Bacteria</taxon>
        <taxon>Candidatus Lloydiibacteriota</taxon>
    </lineage>
</organism>
<sequence length="82" mass="8552">MQILVVALPWIQIVVSVLLVGLILLQRSGAELGGAFGGGDGSGGTLYTRRGFEQVLFVATIVLAIAFVLVNLGVLLLENSTI</sequence>
<dbReference type="NCBIfam" id="TIGR00810">
    <property type="entry name" value="secG"/>
    <property type="match status" value="1"/>
</dbReference>
<evidence type="ECO:0000256" key="7">
    <source>
        <dbReference type="ARBA" id="ARBA00022989"/>
    </source>
</evidence>
<evidence type="ECO:0000256" key="9">
    <source>
        <dbReference type="ARBA" id="ARBA00023136"/>
    </source>
</evidence>
<accession>A0A1G2D5N0</accession>
<comment type="caution">
    <text evidence="11">The sequence shown here is derived from an EMBL/GenBank/DDBJ whole genome shotgun (WGS) entry which is preliminary data.</text>
</comment>
<evidence type="ECO:0000256" key="4">
    <source>
        <dbReference type="ARBA" id="ARBA00022475"/>
    </source>
</evidence>
<evidence type="ECO:0000256" key="1">
    <source>
        <dbReference type="ARBA" id="ARBA00004651"/>
    </source>
</evidence>
<dbReference type="InterPro" id="IPR004692">
    <property type="entry name" value="SecG"/>
</dbReference>
<dbReference type="STRING" id="1798661.A3D65_02765"/>
<dbReference type="GO" id="GO:0009306">
    <property type="term" value="P:protein secretion"/>
    <property type="evidence" value="ECO:0007669"/>
    <property type="project" value="UniProtKB-UniRule"/>
</dbReference>
<dbReference type="GO" id="GO:0043952">
    <property type="term" value="P:protein transport by the Sec complex"/>
    <property type="evidence" value="ECO:0007669"/>
    <property type="project" value="TreeGrafter"/>
</dbReference>
<comment type="function">
    <text evidence="10">Involved in protein export. Participates in an early event of protein translocation.</text>
</comment>
<dbReference type="PANTHER" id="PTHR34182:SF1">
    <property type="entry name" value="PROTEIN-EXPORT MEMBRANE PROTEIN SECG"/>
    <property type="match status" value="1"/>
</dbReference>
<evidence type="ECO:0000256" key="2">
    <source>
        <dbReference type="ARBA" id="ARBA00008445"/>
    </source>
</evidence>
<evidence type="ECO:0000313" key="11">
    <source>
        <dbReference type="EMBL" id="OGZ08250.1"/>
    </source>
</evidence>
<evidence type="ECO:0000256" key="5">
    <source>
        <dbReference type="ARBA" id="ARBA00022692"/>
    </source>
</evidence>
<dbReference type="EMBL" id="MHLL01000039">
    <property type="protein sequence ID" value="OGZ08250.1"/>
    <property type="molecule type" value="Genomic_DNA"/>
</dbReference>
<dbReference type="GO" id="GO:0065002">
    <property type="term" value="P:intracellular protein transmembrane transport"/>
    <property type="evidence" value="ECO:0007669"/>
    <property type="project" value="TreeGrafter"/>
</dbReference>